<protein>
    <submittedName>
        <fullName evidence="1">23693_t:CDS:1</fullName>
    </submittedName>
</protein>
<accession>A0ACA9SGA2</accession>
<dbReference type="Proteomes" id="UP000789920">
    <property type="component" value="Unassembled WGS sequence"/>
</dbReference>
<feature type="non-terminal residue" evidence="1">
    <location>
        <position position="1"/>
    </location>
</feature>
<organism evidence="1 2">
    <name type="scientific">Racocetra persica</name>
    <dbReference type="NCBI Taxonomy" id="160502"/>
    <lineage>
        <taxon>Eukaryota</taxon>
        <taxon>Fungi</taxon>
        <taxon>Fungi incertae sedis</taxon>
        <taxon>Mucoromycota</taxon>
        <taxon>Glomeromycotina</taxon>
        <taxon>Glomeromycetes</taxon>
        <taxon>Diversisporales</taxon>
        <taxon>Gigasporaceae</taxon>
        <taxon>Racocetra</taxon>
    </lineage>
</organism>
<feature type="non-terminal residue" evidence="1">
    <location>
        <position position="130"/>
    </location>
</feature>
<evidence type="ECO:0000313" key="1">
    <source>
        <dbReference type="EMBL" id="CAG8837683.1"/>
    </source>
</evidence>
<gene>
    <name evidence="1" type="ORF">RPERSI_LOCUS30393</name>
</gene>
<proteinExistence type="predicted"/>
<comment type="caution">
    <text evidence="1">The sequence shown here is derived from an EMBL/GenBank/DDBJ whole genome shotgun (WGS) entry which is preliminary data.</text>
</comment>
<dbReference type="EMBL" id="CAJVQC010118362">
    <property type="protein sequence ID" value="CAG8837683.1"/>
    <property type="molecule type" value="Genomic_DNA"/>
</dbReference>
<sequence>YGKLPWKRLFEPSIKLSRDGFPVGPELGMKLRTYKDLLENDTALSAIYAPSGKILKEGEIVYRRNFSRTLELISRNHTEFYEASKALINEINRRGGRMSYEDFKTYKSIIREPAIGYHNGRKIFTTPEPT</sequence>
<evidence type="ECO:0000313" key="2">
    <source>
        <dbReference type="Proteomes" id="UP000789920"/>
    </source>
</evidence>
<name>A0ACA9SGA2_9GLOM</name>
<reference evidence="1" key="1">
    <citation type="submission" date="2021-06" db="EMBL/GenBank/DDBJ databases">
        <authorList>
            <person name="Kallberg Y."/>
            <person name="Tangrot J."/>
            <person name="Rosling A."/>
        </authorList>
    </citation>
    <scope>NUCLEOTIDE SEQUENCE</scope>
    <source>
        <strain evidence="1">MA461A</strain>
    </source>
</reference>
<keyword evidence="2" id="KW-1185">Reference proteome</keyword>